<evidence type="ECO:0000256" key="8">
    <source>
        <dbReference type="ARBA" id="ARBA00032554"/>
    </source>
</evidence>
<dbReference type="AlphaFoldDB" id="A0A9D1CNI8"/>
<evidence type="ECO:0000259" key="11">
    <source>
        <dbReference type="Pfam" id="PF08544"/>
    </source>
</evidence>
<feature type="active site" evidence="9">
    <location>
        <position position="138"/>
    </location>
</feature>
<dbReference type="Proteomes" id="UP000886796">
    <property type="component" value="Unassembled WGS sequence"/>
</dbReference>
<comment type="function">
    <text evidence="9">Catalyzes the phosphorylation of the position 2 hydroxy group of 4-diphosphocytidyl-2C-methyl-D-erythritol.</text>
</comment>
<evidence type="ECO:0000313" key="12">
    <source>
        <dbReference type="EMBL" id="HIQ68404.1"/>
    </source>
</evidence>
<evidence type="ECO:0000256" key="1">
    <source>
        <dbReference type="ARBA" id="ARBA00009684"/>
    </source>
</evidence>
<keyword evidence="9" id="KW-0414">Isoprene biosynthesis</keyword>
<comment type="caution">
    <text evidence="12">The sequence shown here is derived from an EMBL/GenBank/DDBJ whole genome shotgun (WGS) entry which is preliminary data.</text>
</comment>
<dbReference type="Gene3D" id="3.30.70.890">
    <property type="entry name" value="GHMP kinase, C-terminal domain"/>
    <property type="match status" value="1"/>
</dbReference>
<evidence type="ECO:0000256" key="7">
    <source>
        <dbReference type="ARBA" id="ARBA00022840"/>
    </source>
</evidence>
<dbReference type="InterPro" id="IPR006204">
    <property type="entry name" value="GHMP_kinase_N_dom"/>
</dbReference>
<keyword evidence="4 9" id="KW-0808">Transferase</keyword>
<evidence type="ECO:0000256" key="9">
    <source>
        <dbReference type="HAMAP-Rule" id="MF_00061"/>
    </source>
</evidence>
<organism evidence="12 13">
    <name type="scientific">Candidatus Faecousia excrementigallinarum</name>
    <dbReference type="NCBI Taxonomy" id="2840806"/>
    <lineage>
        <taxon>Bacteria</taxon>
        <taxon>Bacillati</taxon>
        <taxon>Bacillota</taxon>
        <taxon>Clostridia</taxon>
        <taxon>Eubacteriales</taxon>
        <taxon>Oscillospiraceae</taxon>
        <taxon>Faecousia</taxon>
    </lineage>
</organism>
<protein>
    <recommendedName>
        <fullName evidence="3 9">4-diphosphocytidyl-2-C-methyl-D-erythritol kinase</fullName>
        <shortName evidence="9">CMK</shortName>
        <ecNumber evidence="2 9">2.7.1.148</ecNumber>
    </recommendedName>
    <alternativeName>
        <fullName evidence="8 9">4-(cytidine-5'-diphospho)-2-C-methyl-D-erythritol kinase</fullName>
    </alternativeName>
</protein>
<dbReference type="HAMAP" id="MF_00061">
    <property type="entry name" value="IspE"/>
    <property type="match status" value="1"/>
</dbReference>
<evidence type="ECO:0000259" key="10">
    <source>
        <dbReference type="Pfam" id="PF00288"/>
    </source>
</evidence>
<dbReference type="PANTHER" id="PTHR43527">
    <property type="entry name" value="4-DIPHOSPHOCYTIDYL-2-C-METHYL-D-ERYTHRITOL KINASE, CHLOROPLASTIC"/>
    <property type="match status" value="1"/>
</dbReference>
<evidence type="ECO:0000256" key="2">
    <source>
        <dbReference type="ARBA" id="ARBA00012052"/>
    </source>
</evidence>
<reference evidence="12" key="1">
    <citation type="submission" date="2020-10" db="EMBL/GenBank/DDBJ databases">
        <authorList>
            <person name="Gilroy R."/>
        </authorList>
    </citation>
    <scope>NUCLEOTIDE SEQUENCE</scope>
    <source>
        <strain evidence="12">13361</strain>
    </source>
</reference>
<sequence length="285" mass="30997">MTTLYEGAFAKVNLTLDVLDKRPDGYHNLKSIMQTISIRDDVEIDVGTGEPWKLECTMEGIPTDERNLAWKAAKVFCDTLGKDPDGLHIRITKRIPTQAGLGGGSADAAAVLRALNRHYDSPLSLPALAELGAAVGSDVPFCTLCGTAMVEGKGEKIRKLPDMPDCCFVICKPDFSASTPELYRKLDETAIARRPDHQAMENGLLAGDLGKIGENLWNVFDPVVTAEHLELNYIKSIFNTYGSIGQQMTGSGSAVFGIVPDFEFAAVICNMLKENYPQVFIAKPV</sequence>
<dbReference type="Pfam" id="PF08544">
    <property type="entry name" value="GHMP_kinases_C"/>
    <property type="match status" value="1"/>
</dbReference>
<comment type="similarity">
    <text evidence="1 9">Belongs to the GHMP kinase family. IspE subfamily.</text>
</comment>
<evidence type="ECO:0000256" key="5">
    <source>
        <dbReference type="ARBA" id="ARBA00022741"/>
    </source>
</evidence>
<dbReference type="GO" id="GO:0019288">
    <property type="term" value="P:isopentenyl diphosphate biosynthetic process, methylerythritol 4-phosphate pathway"/>
    <property type="evidence" value="ECO:0007669"/>
    <property type="project" value="UniProtKB-UniRule"/>
</dbReference>
<dbReference type="PIRSF" id="PIRSF010376">
    <property type="entry name" value="IspE"/>
    <property type="match status" value="1"/>
</dbReference>
<evidence type="ECO:0000256" key="3">
    <source>
        <dbReference type="ARBA" id="ARBA00017473"/>
    </source>
</evidence>
<dbReference type="InterPro" id="IPR013750">
    <property type="entry name" value="GHMP_kinase_C_dom"/>
</dbReference>
<feature type="active site" evidence="9">
    <location>
        <position position="11"/>
    </location>
</feature>
<dbReference type="InterPro" id="IPR036554">
    <property type="entry name" value="GHMP_kinase_C_sf"/>
</dbReference>
<dbReference type="GO" id="GO:0016114">
    <property type="term" value="P:terpenoid biosynthetic process"/>
    <property type="evidence" value="ECO:0007669"/>
    <property type="project" value="UniProtKB-UniRule"/>
</dbReference>
<keyword evidence="6 9" id="KW-0418">Kinase</keyword>
<keyword evidence="5 9" id="KW-0547">Nucleotide-binding</keyword>
<dbReference type="PANTHER" id="PTHR43527:SF2">
    <property type="entry name" value="4-DIPHOSPHOCYTIDYL-2-C-METHYL-D-ERYTHRITOL KINASE, CHLOROPLASTIC"/>
    <property type="match status" value="1"/>
</dbReference>
<dbReference type="InterPro" id="IPR020568">
    <property type="entry name" value="Ribosomal_Su5_D2-typ_SF"/>
</dbReference>
<dbReference type="SUPFAM" id="SSF54211">
    <property type="entry name" value="Ribosomal protein S5 domain 2-like"/>
    <property type="match status" value="1"/>
</dbReference>
<accession>A0A9D1CNI8</accession>
<dbReference type="InterPro" id="IPR004424">
    <property type="entry name" value="IspE"/>
</dbReference>
<proteinExistence type="inferred from homology"/>
<dbReference type="EMBL" id="DVFK01000107">
    <property type="protein sequence ID" value="HIQ68404.1"/>
    <property type="molecule type" value="Genomic_DNA"/>
</dbReference>
<name>A0A9D1CNI8_9FIRM</name>
<keyword evidence="7 9" id="KW-0067">ATP-binding</keyword>
<gene>
    <name evidence="9" type="primary">ispE</name>
    <name evidence="12" type="ORF">IAB74_07860</name>
</gene>
<dbReference type="InterPro" id="IPR014721">
    <property type="entry name" value="Ribsml_uS5_D2-typ_fold_subgr"/>
</dbReference>
<dbReference type="NCBIfam" id="TIGR00154">
    <property type="entry name" value="ispE"/>
    <property type="match status" value="1"/>
</dbReference>
<evidence type="ECO:0000313" key="13">
    <source>
        <dbReference type="Proteomes" id="UP000886796"/>
    </source>
</evidence>
<feature type="domain" description="GHMP kinase C-terminal" evidence="11">
    <location>
        <begin position="204"/>
        <end position="277"/>
    </location>
</feature>
<evidence type="ECO:0000256" key="4">
    <source>
        <dbReference type="ARBA" id="ARBA00022679"/>
    </source>
</evidence>
<comment type="pathway">
    <text evidence="9">Isoprenoid biosynthesis; isopentenyl diphosphate biosynthesis via DXP pathway; isopentenyl diphosphate from 1-deoxy-D-xylulose 5-phosphate: step 3/6.</text>
</comment>
<feature type="binding site" evidence="9">
    <location>
        <begin position="96"/>
        <end position="106"/>
    </location>
    <ligand>
        <name>ATP</name>
        <dbReference type="ChEBI" id="CHEBI:30616"/>
    </ligand>
</feature>
<feature type="domain" description="GHMP kinase N-terminal" evidence="10">
    <location>
        <begin position="67"/>
        <end position="146"/>
    </location>
</feature>
<dbReference type="SUPFAM" id="SSF55060">
    <property type="entry name" value="GHMP Kinase, C-terminal domain"/>
    <property type="match status" value="1"/>
</dbReference>
<evidence type="ECO:0000256" key="6">
    <source>
        <dbReference type="ARBA" id="ARBA00022777"/>
    </source>
</evidence>
<reference evidence="12" key="2">
    <citation type="journal article" date="2021" name="PeerJ">
        <title>Extensive microbial diversity within the chicken gut microbiome revealed by metagenomics and culture.</title>
        <authorList>
            <person name="Gilroy R."/>
            <person name="Ravi A."/>
            <person name="Getino M."/>
            <person name="Pursley I."/>
            <person name="Horton D.L."/>
            <person name="Alikhan N.F."/>
            <person name="Baker D."/>
            <person name="Gharbi K."/>
            <person name="Hall N."/>
            <person name="Watson M."/>
            <person name="Adriaenssens E.M."/>
            <person name="Foster-Nyarko E."/>
            <person name="Jarju S."/>
            <person name="Secka A."/>
            <person name="Antonio M."/>
            <person name="Oren A."/>
            <person name="Chaudhuri R.R."/>
            <person name="La Ragione R."/>
            <person name="Hildebrand F."/>
            <person name="Pallen M.J."/>
        </authorList>
    </citation>
    <scope>NUCLEOTIDE SEQUENCE</scope>
    <source>
        <strain evidence="12">13361</strain>
    </source>
</reference>
<comment type="catalytic activity">
    <reaction evidence="9">
        <text>4-CDP-2-C-methyl-D-erythritol + ATP = 4-CDP-2-C-methyl-D-erythritol 2-phosphate + ADP + H(+)</text>
        <dbReference type="Rhea" id="RHEA:18437"/>
        <dbReference type="ChEBI" id="CHEBI:15378"/>
        <dbReference type="ChEBI" id="CHEBI:30616"/>
        <dbReference type="ChEBI" id="CHEBI:57823"/>
        <dbReference type="ChEBI" id="CHEBI:57919"/>
        <dbReference type="ChEBI" id="CHEBI:456216"/>
        <dbReference type="EC" id="2.7.1.148"/>
    </reaction>
</comment>
<dbReference type="Gene3D" id="3.30.230.10">
    <property type="match status" value="1"/>
</dbReference>
<dbReference type="EC" id="2.7.1.148" evidence="2 9"/>
<dbReference type="GO" id="GO:0005524">
    <property type="term" value="F:ATP binding"/>
    <property type="evidence" value="ECO:0007669"/>
    <property type="project" value="UniProtKB-UniRule"/>
</dbReference>
<dbReference type="GO" id="GO:0050515">
    <property type="term" value="F:4-(cytidine 5'-diphospho)-2-C-methyl-D-erythritol kinase activity"/>
    <property type="evidence" value="ECO:0007669"/>
    <property type="project" value="UniProtKB-UniRule"/>
</dbReference>
<dbReference type="Pfam" id="PF00288">
    <property type="entry name" value="GHMP_kinases_N"/>
    <property type="match status" value="1"/>
</dbReference>